<keyword evidence="4" id="KW-0808">Transferase</keyword>
<dbReference type="EMBL" id="FNWV01000001">
    <property type="protein sequence ID" value="SEH42698.1"/>
    <property type="molecule type" value="Genomic_DNA"/>
</dbReference>
<reference evidence="11 12" key="1">
    <citation type="submission" date="2016-10" db="EMBL/GenBank/DDBJ databases">
        <authorList>
            <person name="de Groot N.N."/>
        </authorList>
    </citation>
    <scope>NUCLEOTIDE SEQUENCE [LARGE SCALE GENOMIC DNA]</scope>
    <source>
        <strain evidence="11 12">YAD2003</strain>
    </source>
</reference>
<evidence type="ECO:0000256" key="6">
    <source>
        <dbReference type="ARBA" id="ARBA00022801"/>
    </source>
</evidence>
<sequence>MKSITIIDDEFSIGGFTSGNEGIWTRNAPTDPPTADYISLSGSLEVPLMRIVRPYQASGDRVEIVHAEHGGMGVIKDNVLKKVDGIVTAEKGIVLSVLAADCVPIYLIDKKAAVIGLLHCGWRSAAGSLLHNAVQRMKELGAAPAEIQVITGPHICAECYEVGEEVRKVYAEAFTKKQLEKIFVLRNDKLYLHLSEAVRSKAAAEGIPDENFSDINCCTFHDKSLYSYRRGDRGRQNSAFIMMKA</sequence>
<evidence type="ECO:0000256" key="3">
    <source>
        <dbReference type="ARBA" id="ARBA00007353"/>
    </source>
</evidence>
<comment type="catalytic activity">
    <reaction evidence="8">
        <text>adenosine + H2O + H(+) = inosine + NH4(+)</text>
        <dbReference type="Rhea" id="RHEA:24408"/>
        <dbReference type="ChEBI" id="CHEBI:15377"/>
        <dbReference type="ChEBI" id="CHEBI:15378"/>
        <dbReference type="ChEBI" id="CHEBI:16335"/>
        <dbReference type="ChEBI" id="CHEBI:17596"/>
        <dbReference type="ChEBI" id="CHEBI:28938"/>
        <dbReference type="EC" id="3.5.4.4"/>
    </reaction>
    <physiologicalReaction direction="left-to-right" evidence="8">
        <dbReference type="Rhea" id="RHEA:24409"/>
    </physiologicalReaction>
</comment>
<evidence type="ECO:0000313" key="12">
    <source>
        <dbReference type="Proteomes" id="UP000183190"/>
    </source>
</evidence>
<dbReference type="OrthoDB" id="4279at2"/>
<evidence type="ECO:0008006" key="13">
    <source>
        <dbReference type="Google" id="ProtNLM"/>
    </source>
</evidence>
<dbReference type="GO" id="GO:0005507">
    <property type="term" value="F:copper ion binding"/>
    <property type="evidence" value="ECO:0007669"/>
    <property type="project" value="TreeGrafter"/>
</dbReference>
<protein>
    <recommendedName>
        <fullName evidence="13">Purine nucleoside phosphorylase</fullName>
    </recommendedName>
</protein>
<dbReference type="PANTHER" id="PTHR30616">
    <property type="entry name" value="UNCHARACTERIZED PROTEIN YFIH"/>
    <property type="match status" value="1"/>
</dbReference>
<evidence type="ECO:0000256" key="7">
    <source>
        <dbReference type="ARBA" id="ARBA00022833"/>
    </source>
</evidence>
<evidence type="ECO:0000256" key="9">
    <source>
        <dbReference type="ARBA" id="ARBA00048968"/>
    </source>
</evidence>
<comment type="catalytic activity">
    <reaction evidence="10">
        <text>S-methyl-5'-thioadenosine + phosphate = 5-(methylsulfanyl)-alpha-D-ribose 1-phosphate + adenine</text>
        <dbReference type="Rhea" id="RHEA:11852"/>
        <dbReference type="ChEBI" id="CHEBI:16708"/>
        <dbReference type="ChEBI" id="CHEBI:17509"/>
        <dbReference type="ChEBI" id="CHEBI:43474"/>
        <dbReference type="ChEBI" id="CHEBI:58533"/>
        <dbReference type="EC" id="2.4.2.28"/>
    </reaction>
    <physiologicalReaction direction="left-to-right" evidence="10">
        <dbReference type="Rhea" id="RHEA:11853"/>
    </physiologicalReaction>
</comment>
<dbReference type="Gene3D" id="3.60.140.10">
    <property type="entry name" value="CNF1/YfiH-like putative cysteine hydrolases"/>
    <property type="match status" value="1"/>
</dbReference>
<dbReference type="InterPro" id="IPR003730">
    <property type="entry name" value="Cu_polyphenol_OxRdtase"/>
</dbReference>
<keyword evidence="5" id="KW-0479">Metal-binding</keyword>
<dbReference type="AlphaFoldDB" id="A0A1H6I1Q9"/>
<dbReference type="GO" id="GO:0017061">
    <property type="term" value="F:S-methyl-5-thioadenosine phosphorylase activity"/>
    <property type="evidence" value="ECO:0007669"/>
    <property type="project" value="UniProtKB-EC"/>
</dbReference>
<keyword evidence="6" id="KW-0378">Hydrolase</keyword>
<dbReference type="CDD" id="cd16833">
    <property type="entry name" value="YfiH"/>
    <property type="match status" value="1"/>
</dbReference>
<dbReference type="InterPro" id="IPR038371">
    <property type="entry name" value="Cu_polyphenol_OxRdtase_sf"/>
</dbReference>
<dbReference type="InterPro" id="IPR011324">
    <property type="entry name" value="Cytotoxic_necrot_fac-like_cat"/>
</dbReference>
<gene>
    <name evidence="11" type="ORF">SAMN02910265_00626</name>
</gene>
<evidence type="ECO:0000256" key="4">
    <source>
        <dbReference type="ARBA" id="ARBA00022679"/>
    </source>
</evidence>
<accession>A0A1H6I1Q9</accession>
<comment type="catalytic activity">
    <reaction evidence="1">
        <text>inosine + phosphate = alpha-D-ribose 1-phosphate + hypoxanthine</text>
        <dbReference type="Rhea" id="RHEA:27646"/>
        <dbReference type="ChEBI" id="CHEBI:17368"/>
        <dbReference type="ChEBI" id="CHEBI:17596"/>
        <dbReference type="ChEBI" id="CHEBI:43474"/>
        <dbReference type="ChEBI" id="CHEBI:57720"/>
        <dbReference type="EC" id="2.4.2.1"/>
    </reaction>
    <physiologicalReaction direction="left-to-right" evidence="1">
        <dbReference type="Rhea" id="RHEA:27647"/>
    </physiologicalReaction>
</comment>
<organism evidence="11 12">
    <name type="scientific">Ruminococcus flavefaciens</name>
    <dbReference type="NCBI Taxonomy" id="1265"/>
    <lineage>
        <taxon>Bacteria</taxon>
        <taxon>Bacillati</taxon>
        <taxon>Bacillota</taxon>
        <taxon>Clostridia</taxon>
        <taxon>Eubacteriales</taxon>
        <taxon>Oscillospiraceae</taxon>
        <taxon>Ruminococcus</taxon>
    </lineage>
</organism>
<dbReference type="PANTHER" id="PTHR30616:SF2">
    <property type="entry name" value="PURINE NUCLEOSIDE PHOSPHORYLASE LACC1"/>
    <property type="match status" value="1"/>
</dbReference>
<comment type="catalytic activity">
    <reaction evidence="9">
        <text>adenosine + phosphate = alpha-D-ribose 1-phosphate + adenine</text>
        <dbReference type="Rhea" id="RHEA:27642"/>
        <dbReference type="ChEBI" id="CHEBI:16335"/>
        <dbReference type="ChEBI" id="CHEBI:16708"/>
        <dbReference type="ChEBI" id="CHEBI:43474"/>
        <dbReference type="ChEBI" id="CHEBI:57720"/>
        <dbReference type="EC" id="2.4.2.1"/>
    </reaction>
    <physiologicalReaction direction="left-to-right" evidence="9">
        <dbReference type="Rhea" id="RHEA:27643"/>
    </physiologicalReaction>
</comment>
<evidence type="ECO:0000256" key="2">
    <source>
        <dbReference type="ARBA" id="ARBA00003215"/>
    </source>
</evidence>
<keyword evidence="7" id="KW-0862">Zinc</keyword>
<comment type="similarity">
    <text evidence="3">Belongs to the purine nucleoside phosphorylase YfiH/LACC1 family.</text>
</comment>
<dbReference type="SUPFAM" id="SSF64438">
    <property type="entry name" value="CNF1/YfiH-like putative cysteine hydrolases"/>
    <property type="match status" value="1"/>
</dbReference>
<dbReference type="Proteomes" id="UP000183190">
    <property type="component" value="Unassembled WGS sequence"/>
</dbReference>
<dbReference type="RefSeq" id="WP_074714421.1">
    <property type="nucleotide sequence ID" value="NZ_FNWV01000001.1"/>
</dbReference>
<dbReference type="GO" id="GO:0016787">
    <property type="term" value="F:hydrolase activity"/>
    <property type="evidence" value="ECO:0007669"/>
    <property type="project" value="UniProtKB-KW"/>
</dbReference>
<evidence type="ECO:0000256" key="1">
    <source>
        <dbReference type="ARBA" id="ARBA00000553"/>
    </source>
</evidence>
<proteinExistence type="inferred from homology"/>
<evidence type="ECO:0000256" key="10">
    <source>
        <dbReference type="ARBA" id="ARBA00049893"/>
    </source>
</evidence>
<dbReference type="Pfam" id="PF02578">
    <property type="entry name" value="Cu-oxidase_4"/>
    <property type="match status" value="1"/>
</dbReference>
<name>A0A1H6I1Q9_RUMFL</name>
<evidence type="ECO:0000256" key="8">
    <source>
        <dbReference type="ARBA" id="ARBA00047989"/>
    </source>
</evidence>
<evidence type="ECO:0000256" key="5">
    <source>
        <dbReference type="ARBA" id="ARBA00022723"/>
    </source>
</evidence>
<comment type="function">
    <text evidence="2">Purine nucleoside enzyme that catalyzes the phosphorolysis of adenosine and inosine nucleosides, yielding D-ribose 1-phosphate and the respective free bases, adenine and hypoxanthine. Also catalyzes the phosphorolysis of S-methyl-5'-thioadenosine into adenine and S-methyl-5-thio-alpha-D-ribose 1-phosphate. Also has adenosine deaminase activity.</text>
</comment>
<evidence type="ECO:0000313" key="11">
    <source>
        <dbReference type="EMBL" id="SEH42698.1"/>
    </source>
</evidence>